<evidence type="ECO:0000256" key="3">
    <source>
        <dbReference type="ARBA" id="ARBA00023002"/>
    </source>
</evidence>
<evidence type="ECO:0000256" key="1">
    <source>
        <dbReference type="ARBA" id="ARBA00006484"/>
    </source>
</evidence>
<dbReference type="SUPFAM" id="SSF51735">
    <property type="entry name" value="NAD(P)-binding Rossmann-fold domains"/>
    <property type="match status" value="1"/>
</dbReference>
<dbReference type="InterPro" id="IPR052178">
    <property type="entry name" value="Sec_Metab_Biosynth_SDR"/>
</dbReference>
<dbReference type="Proteomes" id="UP001642482">
    <property type="component" value="Unassembled WGS sequence"/>
</dbReference>
<evidence type="ECO:0000313" key="5">
    <source>
        <dbReference type="Proteomes" id="UP001642482"/>
    </source>
</evidence>
<reference evidence="4 5" key="1">
    <citation type="submission" date="2024-01" db="EMBL/GenBank/DDBJ databases">
        <authorList>
            <person name="Allen C."/>
            <person name="Tagirdzhanova G."/>
        </authorList>
    </citation>
    <scope>NUCLEOTIDE SEQUENCE [LARGE SCALE GENOMIC DNA]</scope>
</reference>
<dbReference type="InterPro" id="IPR002347">
    <property type="entry name" value="SDR_fam"/>
</dbReference>
<comment type="similarity">
    <text evidence="1">Belongs to the short-chain dehydrogenases/reductases (SDR) family.</text>
</comment>
<keyword evidence="5" id="KW-1185">Reference proteome</keyword>
<organism evidence="4 5">
    <name type="scientific">Sporothrix eucalyptigena</name>
    <dbReference type="NCBI Taxonomy" id="1812306"/>
    <lineage>
        <taxon>Eukaryota</taxon>
        <taxon>Fungi</taxon>
        <taxon>Dikarya</taxon>
        <taxon>Ascomycota</taxon>
        <taxon>Pezizomycotina</taxon>
        <taxon>Sordariomycetes</taxon>
        <taxon>Sordariomycetidae</taxon>
        <taxon>Ophiostomatales</taxon>
        <taxon>Ophiostomataceae</taxon>
        <taxon>Sporothrix</taxon>
    </lineage>
</organism>
<name>A0ABP0CLY2_9PEZI</name>
<evidence type="ECO:0000256" key="2">
    <source>
        <dbReference type="ARBA" id="ARBA00022857"/>
    </source>
</evidence>
<dbReference type="PANTHER" id="PTHR43618:SF4">
    <property type="entry name" value="SHORT CHAIN DEHYDROGENASE_REDUCTASE FAMILY (AFU_ORTHOLOGUE AFUA_7G04540)"/>
    <property type="match status" value="1"/>
</dbReference>
<keyword evidence="2" id="KW-0521">NADP</keyword>
<dbReference type="PANTHER" id="PTHR43618">
    <property type="entry name" value="7-ALPHA-HYDROXYSTEROID DEHYDROGENASE"/>
    <property type="match status" value="1"/>
</dbReference>
<dbReference type="InterPro" id="IPR036291">
    <property type="entry name" value="NAD(P)-bd_dom_sf"/>
</dbReference>
<accession>A0ABP0CLY2</accession>
<gene>
    <name evidence="4" type="ORF">SEUCBS140593_008147</name>
</gene>
<dbReference type="Pfam" id="PF00106">
    <property type="entry name" value="adh_short"/>
    <property type="match status" value="1"/>
</dbReference>
<protein>
    <submittedName>
        <fullName evidence="4">Uncharacterized protein</fullName>
    </submittedName>
</protein>
<keyword evidence="3" id="KW-0560">Oxidoreductase</keyword>
<proteinExistence type="inferred from homology"/>
<dbReference type="Gene3D" id="3.40.50.720">
    <property type="entry name" value="NAD(P)-binding Rossmann-like Domain"/>
    <property type="match status" value="1"/>
</dbReference>
<evidence type="ECO:0000313" key="4">
    <source>
        <dbReference type="EMBL" id="CAK7232101.1"/>
    </source>
</evidence>
<comment type="caution">
    <text evidence="4">The sequence shown here is derived from an EMBL/GenBank/DDBJ whole genome shotgun (WGS) entry which is preliminary data.</text>
</comment>
<sequence>MSSFNIDDLFSVRGKIVVVTDGGAGFGKHIPDEFATNGSKVYITGHHGEIIEKTAAEINEKFAGSGGQVIPIQGDVGSKPGAEALIKQISEKESYHVWINNAGVQRNINYPSWDHNNRMLLS</sequence>
<dbReference type="EMBL" id="CAWUHD010000108">
    <property type="protein sequence ID" value="CAK7232101.1"/>
    <property type="molecule type" value="Genomic_DNA"/>
</dbReference>